<dbReference type="Proteomes" id="UP000036867">
    <property type="component" value="Unassembled WGS sequence"/>
</dbReference>
<evidence type="ECO:0000313" key="1">
    <source>
        <dbReference type="EMBL" id="KOO51436.1"/>
    </source>
</evidence>
<accession>A0A0M0LKB2</accession>
<protein>
    <submittedName>
        <fullName evidence="1">Uncharacterized protein</fullName>
    </submittedName>
</protein>
<evidence type="ECO:0000313" key="2">
    <source>
        <dbReference type="Proteomes" id="UP000036867"/>
    </source>
</evidence>
<comment type="caution">
    <text evidence="1">The sequence shown here is derived from an EMBL/GenBank/DDBJ whole genome shotgun (WGS) entry which is preliminary data.</text>
</comment>
<proteinExistence type="predicted"/>
<organism evidence="1 2">
    <name type="scientific">Viridibacillus arvi</name>
    <dbReference type="NCBI Taxonomy" id="263475"/>
    <lineage>
        <taxon>Bacteria</taxon>
        <taxon>Bacillati</taxon>
        <taxon>Bacillota</taxon>
        <taxon>Bacilli</taxon>
        <taxon>Bacillales</taxon>
        <taxon>Caryophanaceae</taxon>
        <taxon>Viridibacillus</taxon>
    </lineage>
</organism>
<dbReference type="AlphaFoldDB" id="A0A0M0LKB2"/>
<name>A0A0M0LKB2_9BACL</name>
<keyword evidence="2" id="KW-1185">Reference proteome</keyword>
<sequence>MNFDVKFIKSREFLALIVCFIIMFLLLTFIIQGFTLFMKIFISLFNTLLFFIINRYIFNNSYKS</sequence>
<gene>
    <name evidence="1" type="ORF">AMD00_02860</name>
</gene>
<dbReference type="EMBL" id="LILB01000001">
    <property type="protein sequence ID" value="KOO51436.1"/>
    <property type="molecule type" value="Genomic_DNA"/>
</dbReference>
<reference evidence="2" key="1">
    <citation type="submission" date="2015-08" db="EMBL/GenBank/DDBJ databases">
        <title>Fjat-10028 dsm 16317.</title>
        <authorList>
            <person name="Liu B."/>
            <person name="Wang J."/>
            <person name="Zhu Y."/>
            <person name="Liu G."/>
            <person name="Chen Q."/>
            <person name="Chen Z."/>
            <person name="Lan J."/>
            <person name="Che J."/>
            <person name="Ge C."/>
            <person name="Shi H."/>
            <person name="Pan Z."/>
            <person name="Liu X."/>
        </authorList>
    </citation>
    <scope>NUCLEOTIDE SEQUENCE [LARGE SCALE GENOMIC DNA]</scope>
    <source>
        <strain evidence="2">DSM 16317</strain>
    </source>
</reference>